<dbReference type="Proteomes" id="UP000095281">
    <property type="component" value="Unplaced"/>
</dbReference>
<evidence type="ECO:0000259" key="1">
    <source>
        <dbReference type="Pfam" id="PF14214"/>
    </source>
</evidence>
<reference evidence="3" key="1">
    <citation type="submission" date="2016-11" db="UniProtKB">
        <authorList>
            <consortium name="WormBaseParasite"/>
        </authorList>
    </citation>
    <scope>IDENTIFICATION</scope>
</reference>
<proteinExistence type="predicted"/>
<accession>A0A1I8B357</accession>
<sequence length="441" mass="50816">TGKQLDRRLGYNVPRANEVAAVYVPGADGEVPDAKVVVRQRGKELKILNSADAMVTPMTYPLFYPSGALGWHPELKQCNSNRRVTRLQYVCYSLAIRKEFNPILYGGKLFQQYCVDEYVKIEGDRMRWIRMNQKKICAEAYKNIDNMMMLRAKELGLPLGRKVILPPSVTNSPRYVEKHFQDAMAIVRRFGNPDLFLTMTCNPRWPEILDNLFHDQTPSDRPDLVVRVFYLKVKAVMQQIVKLKIFGSVIAWMYPVENQGRGLPHIHLLLTLSEEDKLLTSEDVDNRGISARIPERDSELYDLVKRFMIHGPCGSLNPNSPCMEEILENGKRIRRCSKGYPKASYYIIEKWCPDAILYFQIKHLNRQIVDVAGSTDVKQIVRTEVDARIGTQVQENERTEQLGDTERTEFDGAERCEVDVTERTEVDVITERTEIDDPERN</sequence>
<dbReference type="AlphaFoldDB" id="A0A1I8B357"/>
<dbReference type="Pfam" id="PF14214">
    <property type="entry name" value="Helitron_like_N"/>
    <property type="match status" value="1"/>
</dbReference>
<dbReference type="PANTHER" id="PTHR45786:SF74">
    <property type="entry name" value="ATP-DEPENDENT DNA HELICASE"/>
    <property type="match status" value="1"/>
</dbReference>
<name>A0A1I8B357_MELHA</name>
<keyword evidence="2" id="KW-1185">Reference proteome</keyword>
<dbReference type="OMA" id="CMENARC"/>
<feature type="domain" description="Helitron helicase-like" evidence="1">
    <location>
        <begin position="89"/>
        <end position="270"/>
    </location>
</feature>
<evidence type="ECO:0000313" key="2">
    <source>
        <dbReference type="Proteomes" id="UP000095281"/>
    </source>
</evidence>
<evidence type="ECO:0000313" key="3">
    <source>
        <dbReference type="WBParaSite" id="MhA1_Contig1329.frz3.fgene1"/>
    </source>
</evidence>
<organism evidence="2 3">
    <name type="scientific">Meloidogyne hapla</name>
    <name type="common">Root-knot nematode worm</name>
    <dbReference type="NCBI Taxonomy" id="6305"/>
    <lineage>
        <taxon>Eukaryota</taxon>
        <taxon>Metazoa</taxon>
        <taxon>Ecdysozoa</taxon>
        <taxon>Nematoda</taxon>
        <taxon>Chromadorea</taxon>
        <taxon>Rhabditida</taxon>
        <taxon>Tylenchina</taxon>
        <taxon>Tylenchomorpha</taxon>
        <taxon>Tylenchoidea</taxon>
        <taxon>Meloidogynidae</taxon>
        <taxon>Meloidogyninae</taxon>
        <taxon>Meloidogyne</taxon>
    </lineage>
</organism>
<dbReference type="PANTHER" id="PTHR45786">
    <property type="entry name" value="DNA BINDING PROTEIN-LIKE"/>
    <property type="match status" value="1"/>
</dbReference>
<dbReference type="InterPro" id="IPR025476">
    <property type="entry name" value="Helitron_helicase-like"/>
</dbReference>
<dbReference type="WBParaSite" id="MhA1_Contig1329.frz3.fgene1">
    <property type="protein sequence ID" value="MhA1_Contig1329.frz3.fgene1"/>
    <property type="gene ID" value="MhA1_Contig1329.frz3.fgene1"/>
</dbReference>
<protein>
    <submittedName>
        <fullName evidence="3">Helitron_like_N domain-containing protein</fullName>
    </submittedName>
</protein>